<dbReference type="RefSeq" id="XP_003097994.2">
    <property type="nucleotide sequence ID" value="XM_003097946.2"/>
</dbReference>
<organism evidence="2">
    <name type="scientific">Caenorhabditis remanei</name>
    <name type="common">Caenorhabditis vulgaris</name>
    <dbReference type="NCBI Taxonomy" id="31234"/>
    <lineage>
        <taxon>Eukaryota</taxon>
        <taxon>Metazoa</taxon>
        <taxon>Ecdysozoa</taxon>
        <taxon>Nematoda</taxon>
        <taxon>Chromadorea</taxon>
        <taxon>Rhabditida</taxon>
        <taxon>Rhabditina</taxon>
        <taxon>Rhabditomorpha</taxon>
        <taxon>Rhabditoidea</taxon>
        <taxon>Rhabditidae</taxon>
        <taxon>Peloderinae</taxon>
        <taxon>Caenorhabditis</taxon>
    </lineage>
</organism>
<evidence type="ECO:0000313" key="1">
    <source>
        <dbReference type="EMBL" id="EFP13515.1"/>
    </source>
</evidence>
<dbReference type="HOGENOM" id="CLU_075906_0_0_1"/>
<proteinExistence type="predicted"/>
<sequence>MSDKYSTNGIHTFEDVVAHLAQREHQTHSLGRIGGFEWKLGLGKYTDTSFRSSLFCENDNSKVEVRIRYYLKVKNSNEILQEKFKQETLTNLKHDAFATSKPIPLLEVLNLKNGWLNDEKCTVEYGIQVEAVQGDDGIRKFNFYEELFDCQRKQNMISFCQEIDSNNKRYLHCHKQILSHNCPHYSDNTTESHAKLIPDHDIVLSDLEKCLQIAHGVRMKFSTYLLFEFARVAQSLYLTNASHFIEEQMIWKEYKDEGFIYYAIKCDLSRFLAVHLKKVTPEQTLKIIRSINEGHIDNSSMEIKKMIVAKVLYGRY</sequence>
<dbReference type="GeneID" id="9827117"/>
<protein>
    <submittedName>
        <fullName evidence="1">Uncharacterized protein</fullName>
    </submittedName>
</protein>
<dbReference type="OMA" id="FAECLAN"/>
<reference evidence="1" key="1">
    <citation type="submission" date="2007-07" db="EMBL/GenBank/DDBJ databases">
        <title>PCAP assembly of the Caenorhabditis remanei genome.</title>
        <authorList>
            <consortium name="The Caenorhabditis remanei Sequencing Consortium"/>
            <person name="Wilson R.K."/>
        </authorList>
    </citation>
    <scope>NUCLEOTIDE SEQUENCE [LARGE SCALE GENOMIC DNA]</scope>
    <source>
        <strain evidence="1">PB4641</strain>
    </source>
</reference>
<dbReference type="AlphaFoldDB" id="E3N0T3"/>
<evidence type="ECO:0000313" key="2">
    <source>
        <dbReference type="Proteomes" id="UP000008281"/>
    </source>
</evidence>
<dbReference type="InParanoid" id="E3N0T3"/>
<dbReference type="CTD" id="9827117"/>
<accession>E3N0T3</accession>
<dbReference type="KEGG" id="crq:GCK72_021233"/>
<dbReference type="OrthoDB" id="10621103at2759"/>
<keyword evidence="2" id="KW-1185">Reference proteome</keyword>
<gene>
    <name evidence="1" type="ORF">CRE_10422</name>
</gene>
<name>E3N0T3_CAERE</name>
<dbReference type="EMBL" id="DS268506">
    <property type="protein sequence ID" value="EFP13515.1"/>
    <property type="molecule type" value="Genomic_DNA"/>
</dbReference>
<dbReference type="Proteomes" id="UP000008281">
    <property type="component" value="Unassembled WGS sequence"/>
</dbReference>